<proteinExistence type="predicted"/>
<reference evidence="4" key="1">
    <citation type="submission" date="2020-12" db="EMBL/GenBank/DDBJ databases">
        <title>Marinomonas arctica sp. nov., a psychrotolerant bacterium isolated from the Arctic.</title>
        <authorList>
            <person name="Zhang Y."/>
        </authorList>
    </citation>
    <scope>NUCLEOTIDE SEQUENCE</scope>
    <source>
        <strain evidence="4">C1424</strain>
    </source>
</reference>
<feature type="domain" description="Rieske-like [2Fe-2S]" evidence="3">
    <location>
        <begin position="2"/>
        <end position="105"/>
    </location>
</feature>
<dbReference type="InterPro" id="IPR012748">
    <property type="entry name" value="Rieske-like_NirD"/>
</dbReference>
<keyword evidence="5" id="KW-1185">Reference proteome</keyword>
<evidence type="ECO:0000256" key="2">
    <source>
        <dbReference type="ARBA" id="ARBA00023063"/>
    </source>
</evidence>
<dbReference type="NCBIfam" id="TIGR02378">
    <property type="entry name" value="nirD_assim_sml"/>
    <property type="match status" value="1"/>
</dbReference>
<name>A0A934JUC5_9GAMM</name>
<evidence type="ECO:0000313" key="5">
    <source>
        <dbReference type="Proteomes" id="UP000628710"/>
    </source>
</evidence>
<dbReference type="SUPFAM" id="SSF50022">
    <property type="entry name" value="ISP domain"/>
    <property type="match status" value="1"/>
</dbReference>
<keyword evidence="1" id="KW-0560">Oxidoreductase</keyword>
<dbReference type="PROSITE" id="PS51300">
    <property type="entry name" value="NIRD"/>
    <property type="match status" value="1"/>
</dbReference>
<dbReference type="Gene3D" id="2.102.10.10">
    <property type="entry name" value="Rieske [2Fe-2S] iron-sulphur domain"/>
    <property type="match status" value="1"/>
</dbReference>
<accession>A0A934JUC5</accession>
<dbReference type="PANTHER" id="PTHR40562:SF1">
    <property type="entry name" value="NITRITE REDUCTASE (NADH) SMALL SUBUNIT"/>
    <property type="match status" value="1"/>
</dbReference>
<comment type="caution">
    <text evidence="4">The sequence shown here is derived from an EMBL/GenBank/DDBJ whole genome shotgun (WGS) entry which is preliminary data.</text>
</comment>
<evidence type="ECO:0000256" key="1">
    <source>
        <dbReference type="ARBA" id="ARBA00023002"/>
    </source>
</evidence>
<sequence length="107" mass="11818">MQWKLVCKQSDLVVGAGVAAMVNGEQVALFYVPESEEKVFAIANWDPIGKANVLSRGLVGHLQDQWVVASPLYKQHFDLSSGQCLEDDLKIPAWAAKLEGDEVFLRC</sequence>
<dbReference type="PANTHER" id="PTHR40562">
    <property type="match status" value="1"/>
</dbReference>
<dbReference type="CDD" id="cd03529">
    <property type="entry name" value="Rieske_NirD"/>
    <property type="match status" value="1"/>
</dbReference>
<evidence type="ECO:0000259" key="3">
    <source>
        <dbReference type="Pfam" id="PF13806"/>
    </source>
</evidence>
<dbReference type="AlphaFoldDB" id="A0A934JUC5"/>
<dbReference type="Pfam" id="PF13806">
    <property type="entry name" value="Rieske_2"/>
    <property type="match status" value="1"/>
</dbReference>
<evidence type="ECO:0000313" key="4">
    <source>
        <dbReference type="EMBL" id="MBJ7538457.1"/>
    </source>
</evidence>
<dbReference type="GO" id="GO:0051537">
    <property type="term" value="F:2 iron, 2 sulfur cluster binding"/>
    <property type="evidence" value="ECO:0007669"/>
    <property type="project" value="InterPro"/>
</dbReference>
<dbReference type="EMBL" id="JAEMNX010000014">
    <property type="protein sequence ID" value="MBJ7538457.1"/>
    <property type="molecule type" value="Genomic_DNA"/>
</dbReference>
<gene>
    <name evidence="4" type="primary">nirD</name>
    <name evidence="4" type="ORF">I8J31_12300</name>
</gene>
<dbReference type="Proteomes" id="UP000628710">
    <property type="component" value="Unassembled WGS sequence"/>
</dbReference>
<dbReference type="InterPro" id="IPR017881">
    <property type="entry name" value="NirD"/>
</dbReference>
<dbReference type="InterPro" id="IPR036922">
    <property type="entry name" value="Rieske_2Fe-2S_sf"/>
</dbReference>
<protein>
    <submittedName>
        <fullName evidence="4">Nitrite reductase small subunit NirD</fullName>
    </submittedName>
</protein>
<dbReference type="GO" id="GO:0008942">
    <property type="term" value="F:nitrite reductase [NAD(P)H] activity"/>
    <property type="evidence" value="ECO:0007669"/>
    <property type="project" value="InterPro"/>
</dbReference>
<dbReference type="GO" id="GO:0042128">
    <property type="term" value="P:nitrate assimilation"/>
    <property type="evidence" value="ECO:0007669"/>
    <property type="project" value="UniProtKB-KW"/>
</dbReference>
<dbReference type="RefSeq" id="WP_199468865.1">
    <property type="nucleotide sequence ID" value="NZ_JAEMNX010000014.1"/>
</dbReference>
<organism evidence="4 5">
    <name type="scientific">Marinomonas transparens</name>
    <dbReference type="NCBI Taxonomy" id="2795388"/>
    <lineage>
        <taxon>Bacteria</taxon>
        <taxon>Pseudomonadati</taxon>
        <taxon>Pseudomonadota</taxon>
        <taxon>Gammaproteobacteria</taxon>
        <taxon>Oceanospirillales</taxon>
        <taxon>Oceanospirillaceae</taxon>
        <taxon>Marinomonas</taxon>
    </lineage>
</organism>
<keyword evidence="2" id="KW-0534">Nitrate assimilation</keyword>